<dbReference type="Gene3D" id="3.40.710.10">
    <property type="entry name" value="DD-peptidase/beta-lactamase superfamily"/>
    <property type="match status" value="1"/>
</dbReference>
<dbReference type="SUPFAM" id="SSF56601">
    <property type="entry name" value="beta-lactamase/transpeptidase-like"/>
    <property type="match status" value="1"/>
</dbReference>
<proteinExistence type="predicted"/>
<dbReference type="Proteomes" id="UP001284601">
    <property type="component" value="Unassembled WGS sequence"/>
</dbReference>
<dbReference type="EC" id="3.1.1.103" evidence="3"/>
<organism evidence="3 4">
    <name type="scientific">Conexibacter stalactiti</name>
    <dbReference type="NCBI Taxonomy" id="1940611"/>
    <lineage>
        <taxon>Bacteria</taxon>
        <taxon>Bacillati</taxon>
        <taxon>Actinomycetota</taxon>
        <taxon>Thermoleophilia</taxon>
        <taxon>Solirubrobacterales</taxon>
        <taxon>Conexibacteraceae</taxon>
        <taxon>Conexibacter</taxon>
    </lineage>
</organism>
<keyword evidence="4" id="KW-1185">Reference proteome</keyword>
<accession>A0ABU4HYJ6</accession>
<feature type="domain" description="Beta-lactamase-related" evidence="2">
    <location>
        <begin position="49"/>
        <end position="360"/>
    </location>
</feature>
<dbReference type="InterPro" id="IPR050491">
    <property type="entry name" value="AmpC-like"/>
</dbReference>
<reference evidence="4" key="1">
    <citation type="submission" date="2023-07" db="EMBL/GenBank/DDBJ databases">
        <title>Conexibacter stalactiti sp. nov., isolated from stalactites in a lava cave and emended description of the genus Conexibacter.</title>
        <authorList>
            <person name="Lee S.D."/>
        </authorList>
    </citation>
    <scope>NUCLEOTIDE SEQUENCE [LARGE SCALE GENOMIC DNA]</scope>
    <source>
        <strain evidence="4">KCTC 39840</strain>
    </source>
</reference>
<dbReference type="RefSeq" id="WP_318600929.1">
    <property type="nucleotide sequence ID" value="NZ_JAWSTH010000139.1"/>
</dbReference>
<evidence type="ECO:0000259" key="2">
    <source>
        <dbReference type="Pfam" id="PF00144"/>
    </source>
</evidence>
<feature type="signal peptide" evidence="1">
    <location>
        <begin position="1"/>
        <end position="38"/>
    </location>
</feature>
<evidence type="ECO:0000256" key="1">
    <source>
        <dbReference type="SAM" id="SignalP"/>
    </source>
</evidence>
<keyword evidence="1" id="KW-0732">Signal</keyword>
<protein>
    <submittedName>
        <fullName evidence="3">Serine hydrolase domain-containing protein</fullName>
        <ecNumber evidence="3">3.1.1.103</ecNumber>
    </submittedName>
</protein>
<evidence type="ECO:0000313" key="4">
    <source>
        <dbReference type="Proteomes" id="UP001284601"/>
    </source>
</evidence>
<comment type="caution">
    <text evidence="3">The sequence shown here is derived from an EMBL/GenBank/DDBJ whole genome shotgun (WGS) entry which is preliminary data.</text>
</comment>
<keyword evidence="3" id="KW-0378">Hydrolase</keyword>
<feature type="chain" id="PRO_5046708040" evidence="1">
    <location>
        <begin position="39"/>
        <end position="386"/>
    </location>
</feature>
<name>A0ABU4HYJ6_9ACTN</name>
<dbReference type="InterPro" id="IPR012338">
    <property type="entry name" value="Beta-lactam/transpept-like"/>
</dbReference>
<dbReference type="PANTHER" id="PTHR46825:SF7">
    <property type="entry name" value="D-ALANYL-D-ALANINE CARBOXYPEPTIDASE"/>
    <property type="match status" value="1"/>
</dbReference>
<evidence type="ECO:0000313" key="3">
    <source>
        <dbReference type="EMBL" id="MDW5598401.1"/>
    </source>
</evidence>
<dbReference type="EMBL" id="JAWSTH010000139">
    <property type="protein sequence ID" value="MDW5598401.1"/>
    <property type="molecule type" value="Genomic_DNA"/>
</dbReference>
<dbReference type="Pfam" id="PF00144">
    <property type="entry name" value="Beta-lactamase"/>
    <property type="match status" value="1"/>
</dbReference>
<dbReference type="InterPro" id="IPR001466">
    <property type="entry name" value="Beta-lactam-related"/>
</dbReference>
<dbReference type="GO" id="GO:0016787">
    <property type="term" value="F:hydrolase activity"/>
    <property type="evidence" value="ECO:0007669"/>
    <property type="project" value="UniProtKB-KW"/>
</dbReference>
<gene>
    <name evidence="3" type="ORF">R7226_28840</name>
</gene>
<dbReference type="PANTHER" id="PTHR46825">
    <property type="entry name" value="D-ALANYL-D-ALANINE-CARBOXYPEPTIDASE/ENDOPEPTIDASE AMPH"/>
    <property type="match status" value="1"/>
</dbReference>
<sequence length="386" mass="40984">MDFALPRPHDRRRRPLTLATLVAVAAALLLGFAANAQAQQLGRRTSQRLDRTLDAALAETWAPGVIAGVWVGDRGWTAARGTADRATGARATLTDHTRIGSVTKTFTGTLVLQLVDEGRVRLDDTIERWFPTLAGAGGITIRDLGTMASGIASYSLDPTIAGRYLARPQTVFTPAELIAAAAGLPRDFAPGHGFRYSNTNFVMLGQIVEQVTGRPLAEVMRTKLFAPLGMRHTSYVASTRLPRPSWHGYTLQGSDGEILDATAWSPTFAGAAGQITSTLGDLRRWTRAVGSGTLLKPATQRVRLQPNPASASGGRAYAFAIGKAKGWLMHSGELPGFNTQIAYLPARRLSIVVMTNADIATAAGNPAPAIFNALAQVVAPGTLPRG</sequence>